<gene>
    <name evidence="2" type="ORF">MPOL1434_LOCUS9172</name>
</gene>
<dbReference type="Pfam" id="PF20670">
    <property type="entry name" value="DUF6816"/>
    <property type="match status" value="1"/>
</dbReference>
<evidence type="ECO:0000313" key="2">
    <source>
        <dbReference type="EMBL" id="CAD8376756.1"/>
    </source>
</evidence>
<accession>A0A7S0FRN3</accession>
<dbReference type="EMBL" id="HBEJ01015697">
    <property type="protein sequence ID" value="CAD8376756.1"/>
    <property type="molecule type" value="Transcribed_RNA"/>
</dbReference>
<feature type="domain" description="DUF6816" evidence="1">
    <location>
        <begin position="3"/>
        <end position="219"/>
    </location>
</feature>
<name>A0A7S0FRN3_9STRA</name>
<reference evidence="2" key="1">
    <citation type="submission" date="2021-01" db="EMBL/GenBank/DDBJ databases">
        <authorList>
            <person name="Corre E."/>
            <person name="Pelletier E."/>
            <person name="Niang G."/>
            <person name="Scheremetjew M."/>
            <person name="Finn R."/>
            <person name="Kale V."/>
            <person name="Holt S."/>
            <person name="Cochrane G."/>
            <person name="Meng A."/>
            <person name="Brown T."/>
            <person name="Cohen L."/>
        </authorList>
    </citation>
    <scope>NUCLEOTIDE SEQUENCE</scope>
    <source>
        <strain evidence="2">CCMP3303</strain>
    </source>
</reference>
<evidence type="ECO:0000259" key="1">
    <source>
        <dbReference type="Pfam" id="PF20670"/>
    </source>
</evidence>
<dbReference type="InterPro" id="IPR049213">
    <property type="entry name" value="DUF6816"/>
</dbReference>
<protein>
    <recommendedName>
        <fullName evidence="1">DUF6816 domain-containing protein</fullName>
    </recommendedName>
</protein>
<organism evidence="2">
    <name type="scientific">Minutocellus polymorphus</name>
    <dbReference type="NCBI Taxonomy" id="265543"/>
    <lineage>
        <taxon>Eukaryota</taxon>
        <taxon>Sar</taxon>
        <taxon>Stramenopiles</taxon>
        <taxon>Ochrophyta</taxon>
        <taxon>Bacillariophyta</taxon>
        <taxon>Mediophyceae</taxon>
        <taxon>Cymatosirophycidae</taxon>
        <taxon>Cymatosirales</taxon>
        <taxon>Cymatosiraceae</taxon>
        <taxon>Minutocellus</taxon>
    </lineage>
</organism>
<sequence>MFYYPSSFAGKWEVKATLRRKIYPYGPSFVPSRSLIEGSPRYRSENVGDSTTYQAQFSALGGDDNKIIADRRFNSISTTRAYNQLTPVEDIIWDPKKDPTQLKIQFAAGQMTEDMRPIGPRRAEVYLTARKKEESDGGLTFAASERTRQVTIGAGAVVVSDTETITEYQMKERGADQIQAMQRIATYLTPNPNSREGVLWQQVGGKAVAFFDYDIDLKRI</sequence>
<dbReference type="AlphaFoldDB" id="A0A7S0FRN3"/>
<proteinExistence type="predicted"/>